<dbReference type="Pfam" id="PF00795">
    <property type="entry name" value="CN_hydrolase"/>
    <property type="match status" value="1"/>
</dbReference>
<dbReference type="SUPFAM" id="SSF56317">
    <property type="entry name" value="Carbon-nitrogen hydrolase"/>
    <property type="match status" value="1"/>
</dbReference>
<dbReference type="PROSITE" id="PS50263">
    <property type="entry name" value="CN_HYDROLASE"/>
    <property type="match status" value="1"/>
</dbReference>
<dbReference type="AlphaFoldDB" id="A0A7S0ZM59"/>
<sequence>MRVLVCQVPRLTYVAAVELLNRETCGNSVDLVLLPELSIDHPPQCTSQGTLDHHNVAISMLARFAKEHHTYVVIGSMEECVDLSQVYDTCVVLGRDGEIALRYRKQTACVGNTPGTTPGLLNTVFGTIGVLLTSEAEEVDRWEPLLDQCPVLVVNPSRAAMEIDPVLVHKHPEVTAAVWRRTLRNLERQVEARTQRWPVSFIRADAPYPEGGSGTSMLFEPHRSVMAPRWSTAFFTVETLHPTEFLERRLPGWRHLTIEERMLASCFDHVGFMESGERGPRYNIWTLRLPSQGGLRILTQFGFSAAHARSSAMRDVQCRRFFISHLHRDDRLHHMVVSHDGQLSIWDAVAKQHMWSAALDVSRVNAVGSWLRPTQYMIVATSPTNGVGVHVFDYQTPIFSLDLEQVQGVDQLSSMSAGRRVVHSVHYLFKNSVLLLLQEPDLDLEPVGLVVDLLAATSHTVDVYGEGPPKPELDSFMAENDEAPYALRSEVKSRTPSRRETPVFLAVDKIVACHVLDQAFAEESGRKLRVAVLVYSSNRICHLLCGSTWKLYEQLLIKDTGVPRYRKELPLAIAALDAPSSDGHHLLISYGSLMLRWWQLSLSNNKLIAFLTLGCPLTHLSAIDWSAQEAALRRPATARETSAGSPDAAKHKACRAAPTPPGSPPRPPPSPRSPAAKEQRKTRAGESHMLKSVGFSSIGPLALKKTRTRLDCVEDAAQARVALLIVASESGGGMPMFLATGNKITKVYTFLDHLLERNKRVEQIWCQGRNVVALLNNGDVRQIDFLLDDDALTLVEMSLESSTS</sequence>
<gene>
    <name evidence="3" type="ORF">NSCI0253_LOCUS556</name>
</gene>
<feature type="domain" description="CN hydrolase" evidence="2">
    <location>
        <begin position="1"/>
        <end position="252"/>
    </location>
</feature>
<feature type="region of interest" description="Disordered" evidence="1">
    <location>
        <begin position="634"/>
        <end position="686"/>
    </location>
</feature>
<evidence type="ECO:0000313" key="3">
    <source>
        <dbReference type="EMBL" id="CAD8826210.1"/>
    </source>
</evidence>
<feature type="compositionally biased region" description="Basic and acidic residues" evidence="1">
    <location>
        <begin position="675"/>
        <end position="686"/>
    </location>
</feature>
<proteinExistence type="predicted"/>
<name>A0A7S0ZM59_NOCSC</name>
<dbReference type="EMBL" id="HBFQ01000831">
    <property type="protein sequence ID" value="CAD8826210.1"/>
    <property type="molecule type" value="Transcribed_RNA"/>
</dbReference>
<dbReference type="CDD" id="cd07197">
    <property type="entry name" value="nitrilase"/>
    <property type="match status" value="1"/>
</dbReference>
<accession>A0A7S0ZM59</accession>
<feature type="compositionally biased region" description="Pro residues" evidence="1">
    <location>
        <begin position="658"/>
        <end position="672"/>
    </location>
</feature>
<protein>
    <recommendedName>
        <fullName evidence="2">CN hydrolase domain-containing protein</fullName>
    </recommendedName>
</protein>
<organism evidence="3">
    <name type="scientific">Noctiluca scintillans</name>
    <name type="common">Sea sparkle</name>
    <name type="synonym">Red tide dinoflagellate</name>
    <dbReference type="NCBI Taxonomy" id="2966"/>
    <lineage>
        <taxon>Eukaryota</taxon>
        <taxon>Sar</taxon>
        <taxon>Alveolata</taxon>
        <taxon>Dinophyceae</taxon>
        <taxon>Noctilucales</taxon>
        <taxon>Noctilucaceae</taxon>
        <taxon>Noctiluca</taxon>
    </lineage>
</organism>
<evidence type="ECO:0000256" key="1">
    <source>
        <dbReference type="SAM" id="MobiDB-lite"/>
    </source>
</evidence>
<evidence type="ECO:0000259" key="2">
    <source>
        <dbReference type="PROSITE" id="PS50263"/>
    </source>
</evidence>
<reference evidence="3" key="1">
    <citation type="submission" date="2021-01" db="EMBL/GenBank/DDBJ databases">
        <authorList>
            <person name="Corre E."/>
            <person name="Pelletier E."/>
            <person name="Niang G."/>
            <person name="Scheremetjew M."/>
            <person name="Finn R."/>
            <person name="Kale V."/>
            <person name="Holt S."/>
            <person name="Cochrane G."/>
            <person name="Meng A."/>
            <person name="Brown T."/>
            <person name="Cohen L."/>
        </authorList>
    </citation>
    <scope>NUCLEOTIDE SEQUENCE</scope>
</reference>
<dbReference type="InterPro" id="IPR036526">
    <property type="entry name" value="C-N_Hydrolase_sf"/>
</dbReference>
<dbReference type="InterPro" id="IPR003010">
    <property type="entry name" value="C-N_Hydrolase"/>
</dbReference>
<dbReference type="Gene3D" id="3.60.110.10">
    <property type="entry name" value="Carbon-nitrogen hydrolase"/>
    <property type="match status" value="1"/>
</dbReference>